<evidence type="ECO:0000259" key="1">
    <source>
        <dbReference type="Pfam" id="PF00156"/>
    </source>
</evidence>
<feature type="domain" description="Phosphoribosyltransferase" evidence="1">
    <location>
        <begin position="16"/>
        <end position="165"/>
    </location>
</feature>
<evidence type="ECO:0000313" key="2">
    <source>
        <dbReference type="EMBL" id="NMG75146.1"/>
    </source>
</evidence>
<dbReference type="InterPro" id="IPR000836">
    <property type="entry name" value="PRTase_dom"/>
</dbReference>
<keyword evidence="3" id="KW-1185">Reference proteome</keyword>
<proteinExistence type="predicted"/>
<dbReference type="Proteomes" id="UP000648984">
    <property type="component" value="Unassembled WGS sequence"/>
</dbReference>
<dbReference type="CDD" id="cd06223">
    <property type="entry name" value="PRTases_typeI"/>
    <property type="match status" value="1"/>
</dbReference>
<dbReference type="GO" id="GO:0016757">
    <property type="term" value="F:glycosyltransferase activity"/>
    <property type="evidence" value="ECO:0007669"/>
    <property type="project" value="UniProtKB-KW"/>
</dbReference>
<evidence type="ECO:0000313" key="3">
    <source>
        <dbReference type="Proteomes" id="UP000648984"/>
    </source>
</evidence>
<dbReference type="InterPro" id="IPR050137">
    <property type="entry name" value="PyrR_bifunctional"/>
</dbReference>
<dbReference type="Pfam" id="PF00156">
    <property type="entry name" value="Pribosyltran"/>
    <property type="match status" value="1"/>
</dbReference>
<dbReference type="SUPFAM" id="SSF53271">
    <property type="entry name" value="PRTase-like"/>
    <property type="match status" value="1"/>
</dbReference>
<reference evidence="2 3" key="1">
    <citation type="submission" date="2019-12" db="EMBL/GenBank/DDBJ databases">
        <title>Comparative genomics gives insights into the taxonomy of the Azoarcus-Aromatoleum group and reveals separate origins of nif in the plant-associated Azoarcus and non-plant-associated Aromatoleum sub-groups.</title>
        <authorList>
            <person name="Lafos M."/>
            <person name="Maluk M."/>
            <person name="Batista M."/>
            <person name="Junghare M."/>
            <person name="Carmona M."/>
            <person name="Faoro H."/>
            <person name="Cruz L.M."/>
            <person name="Battistoni F."/>
            <person name="De Souza E."/>
            <person name="Pedrosa F."/>
            <person name="Chen W.-M."/>
            <person name="Poole P.S."/>
            <person name="Dixon R.A."/>
            <person name="James E.K."/>
        </authorList>
    </citation>
    <scope>NUCLEOTIDE SEQUENCE [LARGE SCALE GENOMIC DNA]</scope>
    <source>
        <strain evidence="2 3">22Lin</strain>
    </source>
</reference>
<dbReference type="InterPro" id="IPR029057">
    <property type="entry name" value="PRTase-like"/>
</dbReference>
<accession>A0ABX1QDN7</accession>
<name>A0ABX1QDN7_9RHOO</name>
<protein>
    <submittedName>
        <fullName evidence="2">Phosphoribosyltransferase</fullName>
    </submittedName>
</protein>
<sequence length="193" mass="21381">MDRPTGLRTCLYGEEQLANVVDGMACQLAARLDRATPLAVIGILRRGAPLAERLTAALTANHQFAPPLRLDLSIKRYADDLTLLHPETRFVENIEHRAVELTGYTVVVVDDVLYTGNSLLRAVAYLAQKQPHRILVATLADRCVTRLPIHADVVGVRLEVAPPDIIECNVPPYEPTFRIELLQMERKQGVVSA</sequence>
<dbReference type="Gene3D" id="3.40.50.2020">
    <property type="match status" value="1"/>
</dbReference>
<keyword evidence="2" id="KW-0808">Transferase</keyword>
<keyword evidence="2" id="KW-0328">Glycosyltransferase</keyword>
<comment type="caution">
    <text evidence="2">The sequence shown here is derived from an EMBL/GenBank/DDBJ whole genome shotgun (WGS) entry which is preliminary data.</text>
</comment>
<dbReference type="EMBL" id="WTVQ01000014">
    <property type="protein sequence ID" value="NMG75146.1"/>
    <property type="molecule type" value="Genomic_DNA"/>
</dbReference>
<dbReference type="PANTHER" id="PTHR11608">
    <property type="entry name" value="BIFUNCTIONAL PROTEIN PYRR"/>
    <property type="match status" value="1"/>
</dbReference>
<organism evidence="2 3">
    <name type="scientific">Aromatoleum diolicum</name>
    <dbReference type="NCBI Taxonomy" id="75796"/>
    <lineage>
        <taxon>Bacteria</taxon>
        <taxon>Pseudomonadati</taxon>
        <taxon>Pseudomonadota</taxon>
        <taxon>Betaproteobacteria</taxon>
        <taxon>Rhodocyclales</taxon>
        <taxon>Rhodocyclaceae</taxon>
        <taxon>Aromatoleum</taxon>
    </lineage>
</organism>
<gene>
    <name evidence="2" type="ORF">GPA25_10305</name>
</gene>
<dbReference type="PANTHER" id="PTHR11608:SF0">
    <property type="entry name" value="BIFUNCTIONAL PROTEIN PYRR"/>
    <property type="match status" value="1"/>
</dbReference>
<dbReference type="RefSeq" id="WP_169260293.1">
    <property type="nucleotide sequence ID" value="NZ_WTVQ01000014.1"/>
</dbReference>